<evidence type="ECO:0000313" key="10">
    <source>
        <dbReference type="Proteomes" id="UP000477311"/>
    </source>
</evidence>
<evidence type="ECO:0000256" key="5">
    <source>
        <dbReference type="ARBA" id="ARBA00022525"/>
    </source>
</evidence>
<evidence type="ECO:0000259" key="7">
    <source>
        <dbReference type="Pfam" id="PF06429"/>
    </source>
</evidence>
<proteinExistence type="inferred from homology"/>
<evidence type="ECO:0000256" key="2">
    <source>
        <dbReference type="ARBA" id="ARBA00004613"/>
    </source>
</evidence>
<comment type="caution">
    <text evidence="9">The sequence shown here is derived from an EMBL/GenBank/DDBJ whole genome shotgun (WGS) entry which is preliminary data.</text>
</comment>
<dbReference type="InterPro" id="IPR010930">
    <property type="entry name" value="Flg_bb/hook_C_dom"/>
</dbReference>
<organism evidence="9 10">
    <name type="scientific">Limisphaera ngatamarikiensis</name>
    <dbReference type="NCBI Taxonomy" id="1324935"/>
    <lineage>
        <taxon>Bacteria</taxon>
        <taxon>Pseudomonadati</taxon>
        <taxon>Verrucomicrobiota</taxon>
        <taxon>Verrucomicrobiia</taxon>
        <taxon>Limisphaerales</taxon>
        <taxon>Limisphaeraceae</taxon>
        <taxon>Limisphaera</taxon>
    </lineage>
</organism>
<dbReference type="GO" id="GO:0005576">
    <property type="term" value="C:extracellular region"/>
    <property type="evidence" value="ECO:0007669"/>
    <property type="project" value="UniProtKB-SubCell"/>
</dbReference>
<dbReference type="InterPro" id="IPR053927">
    <property type="entry name" value="FlgK_helical"/>
</dbReference>
<keyword evidence="10" id="KW-1185">Reference proteome</keyword>
<dbReference type="PANTHER" id="PTHR30033:SF1">
    <property type="entry name" value="FLAGELLAR HOOK-ASSOCIATED PROTEIN 1"/>
    <property type="match status" value="1"/>
</dbReference>
<sequence length="476" mass="50806">MLGLFGSLNLGTRALQAQQLGVEVAGQNLANINNPAYARQKVQLQTAPALPSLIGPQGTGVEAIAIRQIRNQILDAQILAEVGVGGYWSTQQTALQTGQAILGEQVDRQAQGLNESSAVDQAGTVTGLAVELTGLFNAFRAVATRPDSLPERQVLVNQAQSLAIRFNQISGRLDDLTAQLNQSLATDVARANQLLADIARLNDQIVNAELPLGGIANDLRDTRQQKLEELARILPVQTTLAPNGTVTISFQGVTLVSDRNVLEQIETYDPGNGRLLLRTTGSATPLDPGSGTLAGTLQVRDGALAQLRNDLDTLAAALITEINNLHRTGYSLDGQTGIDFFTGTDARTIAVHADLLADPARVQASNRPDAPGNNSVALALAQLADQPIAALNNRTFTDSYSQTVANLGLALRTVNGQVADHQQVLNLLQRQRESVSGVSLDEEMTDLIRFQKAYQASARFITTIDELLDTVLALKR</sequence>
<evidence type="ECO:0000256" key="3">
    <source>
        <dbReference type="ARBA" id="ARBA00009677"/>
    </source>
</evidence>
<name>A0A6M1RVL1_9BACT</name>
<dbReference type="NCBIfam" id="TIGR02492">
    <property type="entry name" value="flgK_ends"/>
    <property type="match status" value="1"/>
</dbReference>
<dbReference type="PANTHER" id="PTHR30033">
    <property type="entry name" value="FLAGELLAR HOOK-ASSOCIATED PROTEIN 1"/>
    <property type="match status" value="1"/>
</dbReference>
<keyword evidence="6" id="KW-0975">Bacterial flagellum</keyword>
<dbReference type="Pfam" id="PF06429">
    <property type="entry name" value="Flg_bbr_C"/>
    <property type="match status" value="1"/>
</dbReference>
<dbReference type="InterPro" id="IPR002371">
    <property type="entry name" value="FlgK"/>
</dbReference>
<accession>A0A6M1RVL1</accession>
<dbReference type="GO" id="GO:0009424">
    <property type="term" value="C:bacterial-type flagellum hook"/>
    <property type="evidence" value="ECO:0007669"/>
    <property type="project" value="InterPro"/>
</dbReference>
<dbReference type="SUPFAM" id="SSF64518">
    <property type="entry name" value="Phase 1 flagellin"/>
    <property type="match status" value="1"/>
</dbReference>
<dbReference type="AlphaFoldDB" id="A0A6M1RVL1"/>
<protein>
    <recommendedName>
        <fullName evidence="4">Flagellar hook-associated protein 1</fullName>
    </recommendedName>
</protein>
<comment type="subcellular location">
    <subcellularLocation>
        <location evidence="1">Bacterial flagellum</location>
    </subcellularLocation>
    <subcellularLocation>
        <location evidence="2">Secreted</location>
    </subcellularLocation>
</comment>
<dbReference type="GO" id="GO:0044780">
    <property type="term" value="P:bacterial-type flagellum assembly"/>
    <property type="evidence" value="ECO:0007669"/>
    <property type="project" value="InterPro"/>
</dbReference>
<feature type="domain" description="Flagellar basal-body/hook protein C-terminal" evidence="7">
    <location>
        <begin position="434"/>
        <end position="474"/>
    </location>
</feature>
<dbReference type="Pfam" id="PF22638">
    <property type="entry name" value="FlgK_D1"/>
    <property type="match status" value="1"/>
</dbReference>
<dbReference type="GO" id="GO:0005198">
    <property type="term" value="F:structural molecule activity"/>
    <property type="evidence" value="ECO:0007669"/>
    <property type="project" value="InterPro"/>
</dbReference>
<keyword evidence="9" id="KW-0969">Cilium</keyword>
<feature type="domain" description="Flagellar hook-associated protein FlgK helical" evidence="8">
    <location>
        <begin position="125"/>
        <end position="341"/>
    </location>
</feature>
<evidence type="ECO:0000259" key="8">
    <source>
        <dbReference type="Pfam" id="PF22638"/>
    </source>
</evidence>
<keyword evidence="9" id="KW-0966">Cell projection</keyword>
<dbReference type="EMBL" id="JAAKYA010000053">
    <property type="protein sequence ID" value="NGO39394.1"/>
    <property type="molecule type" value="Genomic_DNA"/>
</dbReference>
<keyword evidence="5" id="KW-0964">Secreted</keyword>
<comment type="similarity">
    <text evidence="3">Belongs to the flagella basal body rod proteins family.</text>
</comment>
<evidence type="ECO:0000256" key="6">
    <source>
        <dbReference type="ARBA" id="ARBA00023143"/>
    </source>
</evidence>
<dbReference type="Proteomes" id="UP000477311">
    <property type="component" value="Unassembled WGS sequence"/>
</dbReference>
<evidence type="ECO:0000256" key="4">
    <source>
        <dbReference type="ARBA" id="ARBA00016244"/>
    </source>
</evidence>
<gene>
    <name evidence="9" type="primary">flgK</name>
    <name evidence="9" type="ORF">G4L39_08280</name>
</gene>
<evidence type="ECO:0000256" key="1">
    <source>
        <dbReference type="ARBA" id="ARBA00004365"/>
    </source>
</evidence>
<keyword evidence="9" id="KW-0282">Flagellum</keyword>
<evidence type="ECO:0000313" key="9">
    <source>
        <dbReference type="EMBL" id="NGO39394.1"/>
    </source>
</evidence>
<dbReference type="RefSeq" id="WP_165107389.1">
    <property type="nucleotide sequence ID" value="NZ_JAAKYA010000053.1"/>
</dbReference>
<reference evidence="9 10" key="1">
    <citation type="submission" date="2020-02" db="EMBL/GenBank/DDBJ databases">
        <title>Draft genome sequence of Limisphaera ngatamarikiensis NGM72.4T, a thermophilic Verrucomicrobia grouped in subdivision 3.</title>
        <authorList>
            <person name="Carere C.R."/>
            <person name="Steen J."/>
            <person name="Hugenholtz P."/>
            <person name="Stott M.B."/>
        </authorList>
    </citation>
    <scope>NUCLEOTIDE SEQUENCE [LARGE SCALE GENOMIC DNA]</scope>
    <source>
        <strain evidence="9 10">NGM72.4</strain>
    </source>
</reference>